<evidence type="ECO:0000256" key="1">
    <source>
        <dbReference type="ARBA" id="ARBA00001974"/>
    </source>
</evidence>
<accession>A0ABQ2D5H4</accession>
<keyword evidence="2" id="KW-0285">Flavoprotein</keyword>
<dbReference type="RefSeq" id="WP_189003655.1">
    <property type="nucleotide sequence ID" value="NZ_BMOD01000011.1"/>
</dbReference>
<dbReference type="EMBL" id="BMOD01000011">
    <property type="protein sequence ID" value="GGJ41749.1"/>
    <property type="molecule type" value="Genomic_DNA"/>
</dbReference>
<comment type="caution">
    <text evidence="6">The sequence shown here is derived from an EMBL/GenBank/DDBJ whole genome shotgun (WGS) entry which is preliminary data.</text>
</comment>
<evidence type="ECO:0000256" key="3">
    <source>
        <dbReference type="ARBA" id="ARBA00022827"/>
    </source>
</evidence>
<dbReference type="Pfam" id="PF01266">
    <property type="entry name" value="DAO"/>
    <property type="match status" value="1"/>
</dbReference>
<dbReference type="InterPro" id="IPR006076">
    <property type="entry name" value="FAD-dep_OxRdtase"/>
</dbReference>
<evidence type="ECO:0000256" key="4">
    <source>
        <dbReference type="ARBA" id="ARBA00023002"/>
    </source>
</evidence>
<evidence type="ECO:0000259" key="5">
    <source>
        <dbReference type="Pfam" id="PF01266"/>
    </source>
</evidence>
<keyword evidence="7" id="KW-1185">Reference proteome</keyword>
<dbReference type="Gene3D" id="3.50.50.60">
    <property type="entry name" value="FAD/NAD(P)-binding domain"/>
    <property type="match status" value="1"/>
</dbReference>
<proteinExistence type="predicted"/>
<protein>
    <submittedName>
        <fullName evidence="6">N-methyltryptophan oxidase</fullName>
    </submittedName>
</protein>
<feature type="domain" description="FAD dependent oxidoreductase" evidence="5">
    <location>
        <begin position="4"/>
        <end position="340"/>
    </location>
</feature>
<organism evidence="6 7">
    <name type="scientific">Deinococcus roseus</name>
    <dbReference type="NCBI Taxonomy" id="392414"/>
    <lineage>
        <taxon>Bacteria</taxon>
        <taxon>Thermotogati</taxon>
        <taxon>Deinococcota</taxon>
        <taxon>Deinococci</taxon>
        <taxon>Deinococcales</taxon>
        <taxon>Deinococcaceae</taxon>
        <taxon>Deinococcus</taxon>
    </lineage>
</organism>
<evidence type="ECO:0000256" key="2">
    <source>
        <dbReference type="ARBA" id="ARBA00022630"/>
    </source>
</evidence>
<sequence>MTQVLIIGAGLNGLSCAYAAWKQGHQVTVIEQFSLGHTLGSSHGESRIIRYSYGHPEYVRLAKRAYPLWHELEDQLELKIIHPVGGIDLAPSGHPVLQQHMNALQTENIDFELLSGPEASERFPQFHLPDSESVLFQKDAGILKPDEVLPALARFLRKQGVSIQENTPVLSAEHGKVVTERWTYQPDHVLVCAGAWVNRLLPAPLPLQVTEEQLSYFAVPDQKFHYPNMPVFIDLVRGPYGFPQLDRPGVKLGLHHHGPTVTPENRTFAHQPDKTRYLADWMARFMPEVSATPLENITCLYTNTPDEDFVVDRMGDHLTVVSACSGHGFKFGPATGELALQRALQTPDAFSGFFLADFQQE</sequence>
<evidence type="ECO:0000313" key="6">
    <source>
        <dbReference type="EMBL" id="GGJ41749.1"/>
    </source>
</evidence>
<evidence type="ECO:0000313" key="7">
    <source>
        <dbReference type="Proteomes" id="UP000632222"/>
    </source>
</evidence>
<dbReference type="Proteomes" id="UP000632222">
    <property type="component" value="Unassembled WGS sequence"/>
</dbReference>
<gene>
    <name evidence="6" type="primary">solA</name>
    <name evidence="6" type="ORF">GCM10008938_29760</name>
</gene>
<dbReference type="InterPro" id="IPR045170">
    <property type="entry name" value="MTOX"/>
</dbReference>
<dbReference type="Gene3D" id="3.30.9.10">
    <property type="entry name" value="D-Amino Acid Oxidase, subunit A, domain 2"/>
    <property type="match status" value="1"/>
</dbReference>
<dbReference type="PANTHER" id="PTHR10961">
    <property type="entry name" value="PEROXISOMAL SARCOSINE OXIDASE"/>
    <property type="match status" value="1"/>
</dbReference>
<keyword evidence="4" id="KW-0560">Oxidoreductase</keyword>
<comment type="cofactor">
    <cofactor evidence="1">
        <name>FAD</name>
        <dbReference type="ChEBI" id="CHEBI:57692"/>
    </cofactor>
</comment>
<dbReference type="InterPro" id="IPR036188">
    <property type="entry name" value="FAD/NAD-bd_sf"/>
</dbReference>
<dbReference type="SUPFAM" id="SSF54373">
    <property type="entry name" value="FAD-linked reductases, C-terminal domain"/>
    <property type="match status" value="1"/>
</dbReference>
<dbReference type="SUPFAM" id="SSF51905">
    <property type="entry name" value="FAD/NAD(P)-binding domain"/>
    <property type="match status" value="1"/>
</dbReference>
<dbReference type="NCBIfam" id="NF008425">
    <property type="entry name" value="PRK11259.1"/>
    <property type="match status" value="1"/>
</dbReference>
<dbReference type="PANTHER" id="PTHR10961:SF7">
    <property type="entry name" value="FAD DEPENDENT OXIDOREDUCTASE DOMAIN-CONTAINING PROTEIN"/>
    <property type="match status" value="1"/>
</dbReference>
<reference evidence="7" key="1">
    <citation type="journal article" date="2019" name="Int. J. Syst. Evol. Microbiol.">
        <title>The Global Catalogue of Microorganisms (GCM) 10K type strain sequencing project: providing services to taxonomists for standard genome sequencing and annotation.</title>
        <authorList>
            <consortium name="The Broad Institute Genomics Platform"/>
            <consortium name="The Broad Institute Genome Sequencing Center for Infectious Disease"/>
            <person name="Wu L."/>
            <person name="Ma J."/>
        </authorList>
    </citation>
    <scope>NUCLEOTIDE SEQUENCE [LARGE SCALE GENOMIC DNA]</scope>
    <source>
        <strain evidence="7">JCM 14370</strain>
    </source>
</reference>
<name>A0ABQ2D5H4_9DEIO</name>
<keyword evidence="3" id="KW-0274">FAD</keyword>